<proteinExistence type="predicted"/>
<dbReference type="Proteomes" id="UP000031668">
    <property type="component" value="Unassembled WGS sequence"/>
</dbReference>
<dbReference type="OrthoDB" id="603at2759"/>
<dbReference type="InterPro" id="IPR012675">
    <property type="entry name" value="Beta-grasp_dom_sf"/>
</dbReference>
<organism evidence="2 3">
    <name type="scientific">Thelohanellus kitauei</name>
    <name type="common">Myxosporean</name>
    <dbReference type="NCBI Taxonomy" id="669202"/>
    <lineage>
        <taxon>Eukaryota</taxon>
        <taxon>Metazoa</taxon>
        <taxon>Cnidaria</taxon>
        <taxon>Myxozoa</taxon>
        <taxon>Myxosporea</taxon>
        <taxon>Bivalvulida</taxon>
        <taxon>Platysporina</taxon>
        <taxon>Myxobolidae</taxon>
        <taxon>Thelohanellus</taxon>
    </lineage>
</organism>
<dbReference type="PANTHER" id="PTHR43127">
    <property type="entry name" value="DEVELOPMENTALLY-REGULATED GTP-BINDING PROTEIN 2"/>
    <property type="match status" value="1"/>
</dbReference>
<sequence>MKVSSIKLCLFTVWDTLPEIHNAEMIIRQDICEDELIDVLMGNRVYLPALYVYNKIDRISIKDIDQIARKPRSVVISCNYRLNFDYLLDKIWEYLSIIRVYTKKPGEFPDLKEPLILRSGATVREAVC</sequence>
<dbReference type="EMBL" id="JWZT01002857">
    <property type="protein sequence ID" value="KII68440.1"/>
    <property type="molecule type" value="Genomic_DNA"/>
</dbReference>
<name>A0A0C2MW95_THEKT</name>
<protein>
    <submittedName>
        <fullName evidence="2">Developmentally-regulated GTP-binding protein 2</fullName>
    </submittedName>
</protein>
<feature type="domain" description="GTP binding protein second" evidence="1">
    <location>
        <begin position="19"/>
        <end position="96"/>
    </location>
</feature>
<evidence type="ECO:0000259" key="1">
    <source>
        <dbReference type="Pfam" id="PF16897"/>
    </source>
</evidence>
<dbReference type="InterPro" id="IPR031662">
    <property type="entry name" value="GTP-binding_2"/>
</dbReference>
<accession>A0A0C2MW95</accession>
<dbReference type="GO" id="GO:0003924">
    <property type="term" value="F:GTPase activity"/>
    <property type="evidence" value="ECO:0007669"/>
    <property type="project" value="InterPro"/>
</dbReference>
<gene>
    <name evidence="2" type="ORF">RF11_10797</name>
</gene>
<dbReference type="Gene3D" id="3.10.20.30">
    <property type="match status" value="1"/>
</dbReference>
<dbReference type="Pfam" id="PF16897">
    <property type="entry name" value="MMR_HSR1_Xtn"/>
    <property type="match status" value="1"/>
</dbReference>
<evidence type="ECO:0000313" key="2">
    <source>
        <dbReference type="EMBL" id="KII68440.1"/>
    </source>
</evidence>
<dbReference type="GO" id="GO:0005525">
    <property type="term" value="F:GTP binding"/>
    <property type="evidence" value="ECO:0007669"/>
    <property type="project" value="InterPro"/>
</dbReference>
<evidence type="ECO:0000313" key="3">
    <source>
        <dbReference type="Proteomes" id="UP000031668"/>
    </source>
</evidence>
<dbReference type="InterPro" id="IPR045001">
    <property type="entry name" value="DRG"/>
</dbReference>
<keyword evidence="3" id="KW-1185">Reference proteome</keyword>
<dbReference type="AlphaFoldDB" id="A0A0C2MW95"/>
<dbReference type="SUPFAM" id="SSF52540">
    <property type="entry name" value="P-loop containing nucleoside triphosphate hydrolases"/>
    <property type="match status" value="1"/>
</dbReference>
<dbReference type="Gene3D" id="3.40.50.300">
    <property type="entry name" value="P-loop containing nucleotide triphosphate hydrolases"/>
    <property type="match status" value="1"/>
</dbReference>
<comment type="caution">
    <text evidence="2">The sequence shown here is derived from an EMBL/GenBank/DDBJ whole genome shotgun (WGS) entry which is preliminary data.</text>
</comment>
<dbReference type="InterPro" id="IPR027417">
    <property type="entry name" value="P-loop_NTPase"/>
</dbReference>
<reference evidence="2 3" key="1">
    <citation type="journal article" date="2014" name="Genome Biol. Evol.">
        <title>The genome of the myxosporean Thelohanellus kitauei shows adaptations to nutrient acquisition within its fish host.</title>
        <authorList>
            <person name="Yang Y."/>
            <person name="Xiong J."/>
            <person name="Zhou Z."/>
            <person name="Huo F."/>
            <person name="Miao W."/>
            <person name="Ran C."/>
            <person name="Liu Y."/>
            <person name="Zhang J."/>
            <person name="Feng J."/>
            <person name="Wang M."/>
            <person name="Wang M."/>
            <person name="Wang L."/>
            <person name="Yao B."/>
        </authorList>
    </citation>
    <scope>NUCLEOTIDE SEQUENCE [LARGE SCALE GENOMIC DNA]</scope>
    <source>
        <strain evidence="2">Wuqing</strain>
    </source>
</reference>